<accession>A0A371HSV1</accession>
<dbReference type="EMBL" id="QJKJ01001796">
    <property type="protein sequence ID" value="RDY05858.1"/>
    <property type="molecule type" value="Genomic_DNA"/>
</dbReference>
<organism evidence="1 2">
    <name type="scientific">Mucuna pruriens</name>
    <name type="common">Velvet bean</name>
    <name type="synonym">Dolichos pruriens</name>
    <dbReference type="NCBI Taxonomy" id="157652"/>
    <lineage>
        <taxon>Eukaryota</taxon>
        <taxon>Viridiplantae</taxon>
        <taxon>Streptophyta</taxon>
        <taxon>Embryophyta</taxon>
        <taxon>Tracheophyta</taxon>
        <taxon>Spermatophyta</taxon>
        <taxon>Magnoliopsida</taxon>
        <taxon>eudicotyledons</taxon>
        <taxon>Gunneridae</taxon>
        <taxon>Pentapetalae</taxon>
        <taxon>rosids</taxon>
        <taxon>fabids</taxon>
        <taxon>Fabales</taxon>
        <taxon>Fabaceae</taxon>
        <taxon>Papilionoideae</taxon>
        <taxon>50 kb inversion clade</taxon>
        <taxon>NPAAA clade</taxon>
        <taxon>indigoferoid/millettioid clade</taxon>
        <taxon>Phaseoleae</taxon>
        <taxon>Mucuna</taxon>
    </lineage>
</organism>
<feature type="non-terminal residue" evidence="1">
    <location>
        <position position="322"/>
    </location>
</feature>
<protein>
    <submittedName>
        <fullName evidence="1">ABC transporter G family member 37</fullName>
    </submittedName>
</protein>
<keyword evidence="2" id="KW-1185">Reference proteome</keyword>
<dbReference type="AlphaFoldDB" id="A0A371HSV1"/>
<evidence type="ECO:0000313" key="2">
    <source>
        <dbReference type="Proteomes" id="UP000257109"/>
    </source>
</evidence>
<comment type="caution">
    <text evidence="1">The sequence shown here is derived from an EMBL/GenBank/DDBJ whole genome shotgun (WGS) entry which is preliminary data.</text>
</comment>
<proteinExistence type="predicted"/>
<name>A0A371HSV1_MUCPR</name>
<dbReference type="Proteomes" id="UP000257109">
    <property type="component" value="Unassembled WGS sequence"/>
</dbReference>
<dbReference type="STRING" id="157652.A0A371HSV1"/>
<evidence type="ECO:0000313" key="1">
    <source>
        <dbReference type="EMBL" id="RDY05858.1"/>
    </source>
</evidence>
<gene>
    <name evidence="1" type="primary">ABCG37</name>
    <name evidence="1" type="ORF">CR513_10256</name>
</gene>
<dbReference type="OrthoDB" id="66620at2759"/>
<reference evidence="1" key="1">
    <citation type="submission" date="2018-05" db="EMBL/GenBank/DDBJ databases">
        <title>Draft genome of Mucuna pruriens seed.</title>
        <authorList>
            <person name="Nnadi N.E."/>
            <person name="Vos R."/>
            <person name="Hasami M.H."/>
            <person name="Devisetty U.K."/>
            <person name="Aguiy J.C."/>
        </authorList>
    </citation>
    <scope>NUCLEOTIDE SEQUENCE [LARGE SCALE GENOMIC DNA]</scope>
    <source>
        <strain evidence="1">JCA_2017</strain>
    </source>
</reference>
<sequence>METCTQRFEEPNLNNQQPGKRVCISLDGVKDEADIKDIGEHIRSMHEFCIDELKSPRFACVKASNRAPTLRGLCWASLDCFGVELDFVRIGASISNSSVQVDVEATVSADNDFDLSLINLVLKWNRILFGLVLLLVTQVFKMELDFVWIGASISNSSIQVDVGENRYCYDRRDDVDGIEKDKGLPDSLPILPSNIVQLLDPFSRKVKTKRQLEKPWPSWQEPKELNLGIILELEVCIDTVVGNTMLRGIFGGQRKHVTTDLYIQGRCRLNHINFFSCMKYSPQYVHSQRNQSSHSCSKHQRTYNPFYDIILLLENTYLNFLN</sequence>